<proteinExistence type="predicted"/>
<evidence type="ECO:0000256" key="1">
    <source>
        <dbReference type="SAM" id="MobiDB-lite"/>
    </source>
</evidence>
<accession>A0ABM8GTF8</accession>
<reference evidence="3" key="1">
    <citation type="journal article" date="2019" name="Int. J. Syst. Evol. Microbiol.">
        <title>The Global Catalogue of Microorganisms (GCM) 10K type strain sequencing project: providing services to taxonomists for standard genome sequencing and annotation.</title>
        <authorList>
            <consortium name="The Broad Institute Genomics Platform"/>
            <consortium name="The Broad Institute Genome Sequencing Center for Infectious Disease"/>
            <person name="Wu L."/>
            <person name="Ma J."/>
        </authorList>
    </citation>
    <scope>NUCLEOTIDE SEQUENCE [LARGE SCALE GENOMIC DNA]</scope>
    <source>
        <strain evidence="3">NBRC 108728</strain>
    </source>
</reference>
<sequence length="257" mass="27454">MSGDEHEIAVLEGAVLTCTCGHVVTATSPWAALMAGSQHAQQAEDKDAPEVLEHRGGEDQNSNCQEEVMTSIHDSTSATASVLSIPCSKPGCIGGTRFHEGPHEPLHSTEGTTADDGTWSVQSHSVGSGEWRTHTEAPEDQAPDETEALVVAMLDESMQVRGLNEAIRGESTRQPVPLPRNRVSAQLSTSSVNILSCRHPTETDTIVTLMQTRNDVVSLLPSEGRLLAVALLRNVQEVEHRSALSNGTGARPKLGWS</sequence>
<organism evidence="2 3">
    <name type="scientific">Frondihabitans sucicola</name>
    <dbReference type="NCBI Taxonomy" id="1268041"/>
    <lineage>
        <taxon>Bacteria</taxon>
        <taxon>Bacillati</taxon>
        <taxon>Actinomycetota</taxon>
        <taxon>Actinomycetes</taxon>
        <taxon>Micrococcales</taxon>
        <taxon>Microbacteriaceae</taxon>
        <taxon>Frondihabitans</taxon>
    </lineage>
</organism>
<feature type="region of interest" description="Disordered" evidence="1">
    <location>
        <begin position="101"/>
        <end position="144"/>
    </location>
</feature>
<feature type="compositionally biased region" description="Basic and acidic residues" evidence="1">
    <location>
        <begin position="42"/>
        <end position="58"/>
    </location>
</feature>
<evidence type="ECO:0000313" key="3">
    <source>
        <dbReference type="Proteomes" id="UP001321486"/>
    </source>
</evidence>
<dbReference type="RefSeq" id="WP_286344441.1">
    <property type="nucleotide sequence ID" value="NZ_AP027732.1"/>
</dbReference>
<gene>
    <name evidence="2" type="ORF">GCM10025867_39880</name>
</gene>
<dbReference type="EMBL" id="AP027732">
    <property type="protein sequence ID" value="BDZ51747.1"/>
    <property type="molecule type" value="Genomic_DNA"/>
</dbReference>
<keyword evidence="3" id="KW-1185">Reference proteome</keyword>
<protein>
    <submittedName>
        <fullName evidence="2">Uncharacterized protein</fullName>
    </submittedName>
</protein>
<evidence type="ECO:0000313" key="2">
    <source>
        <dbReference type="EMBL" id="BDZ51747.1"/>
    </source>
</evidence>
<name>A0ABM8GTF8_9MICO</name>
<dbReference type="Proteomes" id="UP001321486">
    <property type="component" value="Chromosome"/>
</dbReference>
<feature type="region of interest" description="Disordered" evidence="1">
    <location>
        <begin position="37"/>
        <end position="63"/>
    </location>
</feature>